<evidence type="ECO:0000259" key="1">
    <source>
        <dbReference type="Pfam" id="PF17906"/>
    </source>
</evidence>
<dbReference type="GO" id="GO:0035861">
    <property type="term" value="C:site of double-strand break"/>
    <property type="evidence" value="ECO:0007669"/>
    <property type="project" value="TreeGrafter"/>
</dbReference>
<dbReference type="Gene3D" id="1.10.10.10">
    <property type="entry name" value="Winged helix-like DNA-binding domain superfamily/Winged helix DNA-binding domain"/>
    <property type="match status" value="1"/>
</dbReference>
<protein>
    <submittedName>
        <fullName evidence="2">MOS1T transposase</fullName>
    </submittedName>
</protein>
<dbReference type="GO" id="GO:0015074">
    <property type="term" value="P:DNA integration"/>
    <property type="evidence" value="ECO:0007669"/>
    <property type="project" value="TreeGrafter"/>
</dbReference>
<dbReference type="GO" id="GO:0000793">
    <property type="term" value="C:condensed chromosome"/>
    <property type="evidence" value="ECO:0007669"/>
    <property type="project" value="TreeGrafter"/>
</dbReference>
<dbReference type="PANTHER" id="PTHR46060">
    <property type="entry name" value="MARINER MOS1 TRANSPOSASE-LIKE PROTEIN"/>
    <property type="match status" value="1"/>
</dbReference>
<organism evidence="2 3">
    <name type="scientific">Pseudoatta argentina</name>
    <dbReference type="NCBI Taxonomy" id="621737"/>
    <lineage>
        <taxon>Eukaryota</taxon>
        <taxon>Metazoa</taxon>
        <taxon>Ecdysozoa</taxon>
        <taxon>Arthropoda</taxon>
        <taxon>Hexapoda</taxon>
        <taxon>Insecta</taxon>
        <taxon>Pterygota</taxon>
        <taxon>Neoptera</taxon>
        <taxon>Endopterygota</taxon>
        <taxon>Hymenoptera</taxon>
        <taxon>Apocrita</taxon>
        <taxon>Aculeata</taxon>
        <taxon>Formicoidea</taxon>
        <taxon>Formicidae</taxon>
        <taxon>Myrmicinae</taxon>
        <taxon>Pseudoatta</taxon>
    </lineage>
</organism>
<dbReference type="GO" id="GO:0005634">
    <property type="term" value="C:nucleus"/>
    <property type="evidence" value="ECO:0007669"/>
    <property type="project" value="TreeGrafter"/>
</dbReference>
<dbReference type="PANTHER" id="PTHR46060:SF2">
    <property type="entry name" value="HISTONE-LYSINE N-METHYLTRANSFERASE SETMAR"/>
    <property type="match status" value="1"/>
</dbReference>
<feature type="domain" description="Mos1 transposase HTH" evidence="1">
    <location>
        <begin position="8"/>
        <end position="57"/>
    </location>
</feature>
<sequence length="551" mass="64515">MSIFVPNKVYLRGILLHYFIQKKSAAEAHSILVQTYGDNALSDTTCRDWFRRFKNNDFELEDKERSGAPKKFQAKELAQLLDEDPSQTLSELGKILQVDESTVSKRLKGLGMTQKQGHWVPYKLKPRDVERRLGTCELLLQRQKRKGFLNLVYLKTKDFVKNNPDVLFTHADKGNVVIAIDKVEYMNKIETMLEDTNMYTQESPNPVIIELLYIINLKKTLGKRKRFLHKILVNSLLPSNNTVRNNSHLIILYIKISDLDVISLFTNVHLVIAFIRQTFGVPMRSPLFPIVADTVLQDLELTSFNKLIFDLPFYVRYVDDIALAIDCLDVTLIKKELELIYDWYQKPISSGQYLNYLLQHLLCQKISIIIDLIDRIHFLSLPSFHTKNFENYLSKKLLKTNFRQCLAINILLTKLQNGRRLFFSVESILLLCERFIIIFQTPCIYEYLVDIKKPINSRFVVSFHERRRTTGDEKWLHYDNPKRRKSWGKPGSLKHSHHRFKISDSDLCSYGLVENENHILWKCVKCNTARINLVEKFNKLRIKLLLISEKS</sequence>
<accession>A0A836JK65</accession>
<reference evidence="2" key="1">
    <citation type="submission" date="2020-02" db="EMBL/GenBank/DDBJ databases">
        <title>Relaxed selection underlies rapid genomic changes in the transitions from sociality to social parasitism in ants.</title>
        <authorList>
            <person name="Bi X."/>
        </authorList>
    </citation>
    <scope>NUCLEOTIDE SEQUENCE</scope>
    <source>
        <strain evidence="2">BGI-DK2014c</strain>
        <tissue evidence="2">Whole body</tissue>
    </source>
</reference>
<dbReference type="Proteomes" id="UP000668214">
    <property type="component" value="Unassembled WGS sequence"/>
</dbReference>
<evidence type="ECO:0000313" key="3">
    <source>
        <dbReference type="Proteomes" id="UP000668214"/>
    </source>
</evidence>
<dbReference type="GO" id="GO:0044774">
    <property type="term" value="P:mitotic DNA integrity checkpoint signaling"/>
    <property type="evidence" value="ECO:0007669"/>
    <property type="project" value="TreeGrafter"/>
</dbReference>
<dbReference type="AlphaFoldDB" id="A0A836JK65"/>
<dbReference type="InterPro" id="IPR036388">
    <property type="entry name" value="WH-like_DNA-bd_sf"/>
</dbReference>
<dbReference type="GO" id="GO:0031297">
    <property type="term" value="P:replication fork processing"/>
    <property type="evidence" value="ECO:0007669"/>
    <property type="project" value="TreeGrafter"/>
</dbReference>
<dbReference type="GO" id="GO:0003697">
    <property type="term" value="F:single-stranded DNA binding"/>
    <property type="evidence" value="ECO:0007669"/>
    <property type="project" value="TreeGrafter"/>
</dbReference>
<gene>
    <name evidence="2" type="ORF">G6Z78_0012630</name>
</gene>
<dbReference type="GO" id="GO:0006303">
    <property type="term" value="P:double-strand break repair via nonhomologous end joining"/>
    <property type="evidence" value="ECO:0007669"/>
    <property type="project" value="TreeGrafter"/>
</dbReference>
<dbReference type="GO" id="GO:0046975">
    <property type="term" value="F:histone H3K36 methyltransferase activity"/>
    <property type="evidence" value="ECO:0007669"/>
    <property type="project" value="TreeGrafter"/>
</dbReference>
<dbReference type="Gene3D" id="1.10.10.1450">
    <property type="match status" value="1"/>
</dbReference>
<dbReference type="Pfam" id="PF17906">
    <property type="entry name" value="HTH_48"/>
    <property type="match status" value="1"/>
</dbReference>
<dbReference type="GO" id="GO:0000729">
    <property type="term" value="P:DNA double-strand break processing"/>
    <property type="evidence" value="ECO:0007669"/>
    <property type="project" value="TreeGrafter"/>
</dbReference>
<dbReference type="GO" id="GO:0044547">
    <property type="term" value="F:DNA topoisomerase binding"/>
    <property type="evidence" value="ECO:0007669"/>
    <property type="project" value="TreeGrafter"/>
</dbReference>
<dbReference type="InterPro" id="IPR052709">
    <property type="entry name" value="Transposase-MT_Hybrid"/>
</dbReference>
<evidence type="ECO:0000313" key="2">
    <source>
        <dbReference type="EMBL" id="KAG5316616.1"/>
    </source>
</evidence>
<dbReference type="InterPro" id="IPR041426">
    <property type="entry name" value="Mos1_HTH"/>
</dbReference>
<proteinExistence type="predicted"/>
<comment type="caution">
    <text evidence="2">The sequence shown here is derived from an EMBL/GenBank/DDBJ whole genome shotgun (WGS) entry which is preliminary data.</text>
</comment>
<feature type="non-terminal residue" evidence="2">
    <location>
        <position position="1"/>
    </location>
</feature>
<feature type="non-terminal residue" evidence="2">
    <location>
        <position position="551"/>
    </location>
</feature>
<dbReference type="EMBL" id="JAANIA010002293">
    <property type="protein sequence ID" value="KAG5316616.1"/>
    <property type="molecule type" value="Genomic_DNA"/>
</dbReference>
<dbReference type="GO" id="GO:0000014">
    <property type="term" value="F:single-stranded DNA endodeoxyribonuclease activity"/>
    <property type="evidence" value="ECO:0007669"/>
    <property type="project" value="TreeGrafter"/>
</dbReference>
<dbReference type="GO" id="GO:0003690">
    <property type="term" value="F:double-stranded DNA binding"/>
    <property type="evidence" value="ECO:0007669"/>
    <property type="project" value="TreeGrafter"/>
</dbReference>
<keyword evidence="3" id="KW-1185">Reference proteome</keyword>
<name>A0A836JK65_9HYME</name>
<dbReference type="GO" id="GO:0042800">
    <property type="term" value="F:histone H3K4 methyltransferase activity"/>
    <property type="evidence" value="ECO:0007669"/>
    <property type="project" value="TreeGrafter"/>
</dbReference>